<dbReference type="RefSeq" id="WP_255132534.1">
    <property type="nucleotide sequence ID" value="NZ_JANDBC010000001.1"/>
</dbReference>
<comment type="caution">
    <text evidence="1">The sequence shown here is derived from an EMBL/GenBank/DDBJ whole genome shotgun (WGS) entry which is preliminary data.</text>
</comment>
<reference evidence="1" key="1">
    <citation type="submission" date="2022-06" db="EMBL/GenBank/DDBJ databases">
        <title>Gracilimonas sp. CAU 1638 isolated from sea sediment.</title>
        <authorList>
            <person name="Kim W."/>
        </authorList>
    </citation>
    <scope>NUCLEOTIDE SEQUENCE</scope>
    <source>
        <strain evidence="1">CAU 1638</strain>
    </source>
</reference>
<gene>
    <name evidence="1" type="ORF">NM125_02490</name>
</gene>
<organism evidence="1 2">
    <name type="scientific">Gracilimonas sediminicola</name>
    <dbReference type="NCBI Taxonomy" id="2952158"/>
    <lineage>
        <taxon>Bacteria</taxon>
        <taxon>Pseudomonadati</taxon>
        <taxon>Balneolota</taxon>
        <taxon>Balneolia</taxon>
        <taxon>Balneolales</taxon>
        <taxon>Balneolaceae</taxon>
        <taxon>Gracilimonas</taxon>
    </lineage>
</organism>
<keyword evidence="2" id="KW-1185">Reference proteome</keyword>
<sequence length="123" mass="14502">MLHEELTEKIIESFYLVYNKLGYGFLESVYENALLIELKRQGLNVVNQVPIEVQYRNQKVGTFFADVLVEEKVILELKSSRKLLQEHEFQLINYLRATNIEVGLLFNFGKKPEFKRKIFSNKS</sequence>
<name>A0A9X2L1B2_9BACT</name>
<proteinExistence type="predicted"/>
<dbReference type="NCBIfam" id="TIGR04256">
    <property type="entry name" value="GxxExxY"/>
    <property type="match status" value="1"/>
</dbReference>
<accession>A0A9X2L1B2</accession>
<evidence type="ECO:0000313" key="1">
    <source>
        <dbReference type="EMBL" id="MCP9290447.1"/>
    </source>
</evidence>
<dbReference type="InterPro" id="IPR011604">
    <property type="entry name" value="PDDEXK-like_dom_sf"/>
</dbReference>
<dbReference type="Pfam" id="PF13366">
    <property type="entry name" value="PDDEXK_3"/>
    <property type="match status" value="1"/>
</dbReference>
<evidence type="ECO:0000313" key="2">
    <source>
        <dbReference type="Proteomes" id="UP001139125"/>
    </source>
</evidence>
<dbReference type="AlphaFoldDB" id="A0A9X2L1B2"/>
<dbReference type="Gene3D" id="3.90.320.10">
    <property type="match status" value="1"/>
</dbReference>
<dbReference type="Proteomes" id="UP001139125">
    <property type="component" value="Unassembled WGS sequence"/>
</dbReference>
<protein>
    <submittedName>
        <fullName evidence="1">GxxExxY protein</fullName>
    </submittedName>
</protein>
<dbReference type="InterPro" id="IPR026350">
    <property type="entry name" value="GxxExxY"/>
</dbReference>
<dbReference type="EMBL" id="JANDBC010000001">
    <property type="protein sequence ID" value="MCP9290447.1"/>
    <property type="molecule type" value="Genomic_DNA"/>
</dbReference>